<dbReference type="GO" id="GO:0003824">
    <property type="term" value="F:catalytic activity"/>
    <property type="evidence" value="ECO:0007669"/>
    <property type="project" value="InterPro"/>
</dbReference>
<keyword evidence="7" id="KW-1185">Reference proteome</keyword>
<dbReference type="EMBL" id="JAWQEG010006021">
    <property type="protein sequence ID" value="KAK3855989.1"/>
    <property type="molecule type" value="Genomic_DNA"/>
</dbReference>
<evidence type="ECO:0000313" key="6">
    <source>
        <dbReference type="EMBL" id="KAK3855989.1"/>
    </source>
</evidence>
<feature type="chain" id="PRO_5041945731" description="HIT domain-containing protein" evidence="4">
    <location>
        <begin position="25"/>
        <end position="164"/>
    </location>
</feature>
<gene>
    <name evidence="6" type="ORF">Pcinc_037641</name>
</gene>
<organism evidence="6 7">
    <name type="scientific">Petrolisthes cinctipes</name>
    <name type="common">Flat porcelain crab</name>
    <dbReference type="NCBI Taxonomy" id="88211"/>
    <lineage>
        <taxon>Eukaryota</taxon>
        <taxon>Metazoa</taxon>
        <taxon>Ecdysozoa</taxon>
        <taxon>Arthropoda</taxon>
        <taxon>Crustacea</taxon>
        <taxon>Multicrustacea</taxon>
        <taxon>Malacostraca</taxon>
        <taxon>Eumalacostraca</taxon>
        <taxon>Eucarida</taxon>
        <taxon>Decapoda</taxon>
        <taxon>Pleocyemata</taxon>
        <taxon>Anomura</taxon>
        <taxon>Galatheoidea</taxon>
        <taxon>Porcellanidae</taxon>
        <taxon>Petrolisthes</taxon>
    </lineage>
</organism>
<evidence type="ECO:0000256" key="3">
    <source>
        <dbReference type="PROSITE-ProRule" id="PRU00464"/>
    </source>
</evidence>
<dbReference type="PROSITE" id="PS51084">
    <property type="entry name" value="HIT_2"/>
    <property type="match status" value="1"/>
</dbReference>
<reference evidence="6" key="1">
    <citation type="submission" date="2023-10" db="EMBL/GenBank/DDBJ databases">
        <title>Genome assemblies of two species of porcelain crab, Petrolisthes cinctipes and Petrolisthes manimaculis (Anomura: Porcellanidae).</title>
        <authorList>
            <person name="Angst P."/>
        </authorList>
    </citation>
    <scope>NUCLEOTIDE SEQUENCE</scope>
    <source>
        <strain evidence="6">PB745_01</strain>
        <tissue evidence="6">Gill</tissue>
    </source>
</reference>
<feature type="domain" description="HIT" evidence="5">
    <location>
        <begin position="56"/>
        <end position="164"/>
    </location>
</feature>
<dbReference type="Gene3D" id="3.30.428.10">
    <property type="entry name" value="HIT-like"/>
    <property type="match status" value="1"/>
</dbReference>
<evidence type="ECO:0000256" key="2">
    <source>
        <dbReference type="PIRSR" id="PIRSR601310-3"/>
    </source>
</evidence>
<evidence type="ECO:0000259" key="5">
    <source>
        <dbReference type="PROSITE" id="PS51084"/>
    </source>
</evidence>
<dbReference type="InterPro" id="IPR011146">
    <property type="entry name" value="HIT-like"/>
</dbReference>
<feature type="active site" description="Tele-AMP-histidine intermediate" evidence="1">
    <location>
        <position position="150"/>
    </location>
</feature>
<protein>
    <recommendedName>
        <fullName evidence="5">HIT domain-containing protein</fullName>
    </recommendedName>
</protein>
<dbReference type="Pfam" id="PF01230">
    <property type="entry name" value="HIT"/>
    <property type="match status" value="1"/>
</dbReference>
<evidence type="ECO:0000313" key="7">
    <source>
        <dbReference type="Proteomes" id="UP001286313"/>
    </source>
</evidence>
<comment type="caution">
    <text evidence="6">The sequence shown here is derived from an EMBL/GenBank/DDBJ whole genome shotgun (WGS) entry which is preliminary data.</text>
</comment>
<accession>A0AAE1EL56</accession>
<dbReference type="PROSITE" id="PS00892">
    <property type="entry name" value="HIT_1"/>
    <property type="match status" value="1"/>
</dbReference>
<dbReference type="AlphaFoldDB" id="A0AAE1EL56"/>
<sequence length="164" mass="17797">MAVGRIISLSLLGSSLWSKACVRGTGVWQARRTMSDEVNKAKEAAGGAGAKSEPTIFDHILSGKIPADIVYEDEKCMAFRDVAPQAPKHILLIPRIRIPTLDDATWEHAPLLGHLMVTAKEIAAKEGLDKGYRIVINNGVEGSQSVYHLHIHIIGGRQMGWPPG</sequence>
<feature type="short sequence motif" description="Histidine triad motif" evidence="2 3">
    <location>
        <begin position="148"/>
        <end position="152"/>
    </location>
</feature>
<dbReference type="InterPro" id="IPR001310">
    <property type="entry name" value="Histidine_triad_HIT"/>
</dbReference>
<name>A0AAE1EL56_PETCI</name>
<proteinExistence type="predicted"/>
<dbReference type="PANTHER" id="PTHR23089">
    <property type="entry name" value="HISTIDINE TRIAD HIT PROTEIN"/>
    <property type="match status" value="1"/>
</dbReference>
<dbReference type="PRINTS" id="PR00332">
    <property type="entry name" value="HISTRIAD"/>
</dbReference>
<dbReference type="InterPro" id="IPR036265">
    <property type="entry name" value="HIT-like_sf"/>
</dbReference>
<keyword evidence="4" id="KW-0732">Signal</keyword>
<dbReference type="Proteomes" id="UP001286313">
    <property type="component" value="Unassembled WGS sequence"/>
</dbReference>
<dbReference type="FunFam" id="3.30.428.10:FF:000005">
    <property type="entry name" value="Histidine triad nucleotide-binding protein 1"/>
    <property type="match status" value="1"/>
</dbReference>
<dbReference type="SUPFAM" id="SSF54197">
    <property type="entry name" value="HIT-like"/>
    <property type="match status" value="1"/>
</dbReference>
<evidence type="ECO:0000256" key="4">
    <source>
        <dbReference type="SAM" id="SignalP"/>
    </source>
</evidence>
<dbReference type="CDD" id="cd01276">
    <property type="entry name" value="PKCI_related"/>
    <property type="match status" value="1"/>
</dbReference>
<evidence type="ECO:0000256" key="1">
    <source>
        <dbReference type="PIRSR" id="PIRSR601310-1"/>
    </source>
</evidence>
<feature type="signal peptide" evidence="4">
    <location>
        <begin position="1"/>
        <end position="24"/>
    </location>
</feature>
<dbReference type="InterPro" id="IPR019808">
    <property type="entry name" value="Histidine_triad_CS"/>
</dbReference>